<evidence type="ECO:0000313" key="2">
    <source>
        <dbReference type="RefSeq" id="XP_028152398.1"/>
    </source>
</evidence>
<dbReference type="AlphaFoldDB" id="A0A6P7GS86"/>
<name>A0A6P7GS86_DIAVI</name>
<dbReference type="RefSeq" id="XP_028152398.1">
    <property type="nucleotide sequence ID" value="XM_028296597.1"/>
</dbReference>
<accession>A0A6P7GS86</accession>
<evidence type="ECO:0000313" key="3">
    <source>
        <dbReference type="RefSeq" id="XP_028152399.1"/>
    </source>
</evidence>
<reference evidence="1 2" key="1">
    <citation type="submission" date="2025-04" db="UniProtKB">
        <authorList>
            <consortium name="RefSeq"/>
        </authorList>
    </citation>
    <scope>IDENTIFICATION</scope>
    <source>
        <tissue evidence="1 2">Whole insect</tissue>
    </source>
</reference>
<dbReference type="PANTHER" id="PTHR37445:SF3">
    <property type="entry name" value="ZINC FINGER PHD-TYPE DOMAIN-CONTAINING PROTEIN"/>
    <property type="match status" value="1"/>
</dbReference>
<dbReference type="PANTHER" id="PTHR37445">
    <property type="entry name" value="PROTEIN CBG24663"/>
    <property type="match status" value="1"/>
</dbReference>
<dbReference type="RefSeq" id="XP_028152397.1">
    <property type="nucleotide sequence ID" value="XM_028296596.1"/>
</dbReference>
<gene>
    <name evidence="1 2 3" type="primary">LOC114345803</name>
</gene>
<proteinExistence type="predicted"/>
<evidence type="ECO:0000313" key="1">
    <source>
        <dbReference type="RefSeq" id="XP_028152397.1"/>
    </source>
</evidence>
<sequence length="295" mass="33097">MGSTGKCAKCNYDCVFKESKTELFGFPCDLCKRIYCKKCSNVSSSKIRVIVMVSRVMPFYCPPCRENVIGIPDLIKRINVLEEAVQDHNSNTQGKFISIEQRIIRIEDTINNLTTAANESSSISSNSKNVKIDATNSICPLESNVDAFLEELEERKKKSSNLIIYNLDESTKPTVHEKEADDHSRVVAALTTICSSVNLKHVFRLGKKTNVVNAKPRLIKVVLNSETEVLNILKNKNKVDKTVLGNLQIKSDLTKLQRDYLLKVRTELTSRVANGETNLTIRYIKGVPKIMAAKN</sequence>
<protein>
    <submittedName>
        <fullName evidence="1 2">Uncharacterized protein LOC114345803</fullName>
    </submittedName>
</protein>
<dbReference type="RefSeq" id="XP_028152399.1">
    <property type="nucleotide sequence ID" value="XM_028296598.1"/>
</dbReference>
<organism evidence="3">
    <name type="scientific">Diabrotica virgifera virgifera</name>
    <name type="common">western corn rootworm</name>
    <dbReference type="NCBI Taxonomy" id="50390"/>
    <lineage>
        <taxon>Eukaryota</taxon>
        <taxon>Metazoa</taxon>
        <taxon>Ecdysozoa</taxon>
        <taxon>Arthropoda</taxon>
        <taxon>Hexapoda</taxon>
        <taxon>Insecta</taxon>
        <taxon>Pterygota</taxon>
        <taxon>Neoptera</taxon>
        <taxon>Endopterygota</taxon>
        <taxon>Coleoptera</taxon>
        <taxon>Polyphaga</taxon>
        <taxon>Cucujiformia</taxon>
        <taxon>Chrysomeloidea</taxon>
        <taxon>Chrysomelidae</taxon>
        <taxon>Galerucinae</taxon>
        <taxon>Diabroticina</taxon>
        <taxon>Diabroticites</taxon>
        <taxon>Diabrotica</taxon>
    </lineage>
</organism>